<proteinExistence type="predicted"/>
<gene>
    <name evidence="1" type="ORF">MNBD_GAMMA08-1651</name>
</gene>
<dbReference type="AlphaFoldDB" id="A0A3B0X0K2"/>
<name>A0A3B0X0K2_9ZZZZ</name>
<organism evidence="1">
    <name type="scientific">hydrothermal vent metagenome</name>
    <dbReference type="NCBI Taxonomy" id="652676"/>
    <lineage>
        <taxon>unclassified sequences</taxon>
        <taxon>metagenomes</taxon>
        <taxon>ecological metagenomes</taxon>
    </lineage>
</organism>
<dbReference type="EMBL" id="UOFH01000196">
    <property type="protein sequence ID" value="VAW61805.1"/>
    <property type="molecule type" value="Genomic_DNA"/>
</dbReference>
<evidence type="ECO:0008006" key="2">
    <source>
        <dbReference type="Google" id="ProtNLM"/>
    </source>
</evidence>
<sequence>MEIVVSPEFDFVMNQYPESIKSKLAFLCGLILQTAAETPGIKRIEKTLKWGEPSFLTKQGSTIRVGWKKSKPRQSKLGQYALYFNCKTKLVDTFRECYSDIFNFEGNRAIVFEESDVLAIDELKHCIMLALTYHKRKHLPLLGV</sequence>
<dbReference type="SUPFAM" id="SSF159888">
    <property type="entry name" value="YdhG-like"/>
    <property type="match status" value="1"/>
</dbReference>
<evidence type="ECO:0000313" key="1">
    <source>
        <dbReference type="EMBL" id="VAW61805.1"/>
    </source>
</evidence>
<reference evidence="1" key="1">
    <citation type="submission" date="2018-06" db="EMBL/GenBank/DDBJ databases">
        <authorList>
            <person name="Zhirakovskaya E."/>
        </authorList>
    </citation>
    <scope>NUCLEOTIDE SEQUENCE</scope>
</reference>
<accession>A0A3B0X0K2</accession>
<protein>
    <recommendedName>
        <fullName evidence="2">YdhG-like domain-containing protein</fullName>
    </recommendedName>
</protein>